<evidence type="ECO:0000256" key="7">
    <source>
        <dbReference type="ARBA" id="ARBA00023316"/>
    </source>
</evidence>
<feature type="signal peptide" evidence="11">
    <location>
        <begin position="1"/>
        <end position="28"/>
    </location>
</feature>
<dbReference type="SUPFAM" id="SSF69189">
    <property type="entry name" value="Penicillin-binding protein associated domain"/>
    <property type="match status" value="1"/>
</dbReference>
<dbReference type="Gene3D" id="3.40.710.10">
    <property type="entry name" value="DD-peptidase/beta-lactamase superfamily"/>
    <property type="match status" value="1"/>
</dbReference>
<dbReference type="PRINTS" id="PR00725">
    <property type="entry name" value="DADACBPTASE1"/>
</dbReference>
<dbReference type="InterPro" id="IPR012338">
    <property type="entry name" value="Beta-lactam/transpept-like"/>
</dbReference>
<feature type="active site" description="Proton acceptor" evidence="8">
    <location>
        <position position="70"/>
    </location>
</feature>
<evidence type="ECO:0000256" key="10">
    <source>
        <dbReference type="RuleBase" id="RU004016"/>
    </source>
</evidence>
<sequence length="434" mass="48160">MNNKKGIIAFFACILFGTFLGMSTVVNASSTSNKELGLNAQSAIAVDPKTHQVLYAKNTNEVLPIASISKLLTVYMVLNEIHSHKLNWNDKVDISKDLQDFSLDNTYANVPLSSSKSYTVKQLYEAALIYSANGAALALGDKISNNDSTKLVKMMYLEARKMGIKDAKLYNACGLKNGEVGSMGLKSSSYDSENKMSAKDLAILASHLINQYPEILNTTKQKSINFNGKKLDNWDLMLDGESQAVPGVHVDGLKTGTSNAGGANFVGTAVNKGHRIVTVVMHARNDYTYDPARFIETSKLMRYVFNSYDFYNFNRGDSAKNLKNVLNDKVNLTGYINVPNGKQVKIPLLFSENYDIWIPKHNKISDVKLNVASNVKYKDGVNAPIKKYQPLARMTLKNVSFLNSDNSQPIMMAAVHDDKANIFVRMWRAITGWF</sequence>
<feature type="domain" description="Peptidase S11 D-alanyl-D-alanine carboxypeptidase A N-terminal" evidence="12">
    <location>
        <begin position="33"/>
        <end position="284"/>
    </location>
</feature>
<organism evidence="13 14">
    <name type="scientific">Apilactobacillus ozensis DSM 23829 = JCM 17196</name>
    <dbReference type="NCBI Taxonomy" id="1423781"/>
    <lineage>
        <taxon>Bacteria</taxon>
        <taxon>Bacillati</taxon>
        <taxon>Bacillota</taxon>
        <taxon>Bacilli</taxon>
        <taxon>Lactobacillales</taxon>
        <taxon>Lactobacillaceae</taxon>
        <taxon>Apilactobacillus</taxon>
    </lineage>
</organism>
<evidence type="ECO:0000256" key="2">
    <source>
        <dbReference type="ARBA" id="ARBA00007164"/>
    </source>
</evidence>
<reference evidence="13 14" key="1">
    <citation type="journal article" date="2015" name="Genome Announc.">
        <title>Expanding the biotechnology potential of lactobacilli through comparative genomics of 213 strains and associated genera.</title>
        <authorList>
            <person name="Sun Z."/>
            <person name="Harris H.M."/>
            <person name="McCann A."/>
            <person name="Guo C."/>
            <person name="Argimon S."/>
            <person name="Zhang W."/>
            <person name="Yang X."/>
            <person name="Jeffery I.B."/>
            <person name="Cooney J.C."/>
            <person name="Kagawa T.F."/>
            <person name="Liu W."/>
            <person name="Song Y."/>
            <person name="Salvetti E."/>
            <person name="Wrobel A."/>
            <person name="Rasinkangas P."/>
            <person name="Parkhill J."/>
            <person name="Rea M.C."/>
            <person name="O'Sullivan O."/>
            <person name="Ritari J."/>
            <person name="Douillard F.P."/>
            <person name="Paul Ross R."/>
            <person name="Yang R."/>
            <person name="Briner A.E."/>
            <person name="Felis G.E."/>
            <person name="de Vos W.M."/>
            <person name="Barrangou R."/>
            <person name="Klaenhammer T.R."/>
            <person name="Caufield P.W."/>
            <person name="Cui Y."/>
            <person name="Zhang H."/>
            <person name="O'Toole P.W."/>
        </authorList>
    </citation>
    <scope>NUCLEOTIDE SEQUENCE [LARGE SCALE GENOMIC DNA]</scope>
    <source>
        <strain evidence="13 14">DSM 23829</strain>
    </source>
</reference>
<proteinExistence type="inferred from homology"/>
<gene>
    <name evidence="13" type="ORF">FD06_GL001414</name>
</gene>
<comment type="caution">
    <text evidence="13">The sequence shown here is derived from an EMBL/GenBank/DDBJ whole genome shotgun (WGS) entry which is preliminary data.</text>
</comment>
<comment type="function">
    <text evidence="1">Removes C-terminal D-alanyl residues from sugar-peptide cell wall precursors.</text>
</comment>
<name>A0A0R2ALW9_9LACO</name>
<dbReference type="SUPFAM" id="SSF56601">
    <property type="entry name" value="beta-lactamase/transpeptidase-like"/>
    <property type="match status" value="1"/>
</dbReference>
<evidence type="ECO:0000313" key="13">
    <source>
        <dbReference type="EMBL" id="KRM68200.1"/>
    </source>
</evidence>
<dbReference type="InterPro" id="IPR018044">
    <property type="entry name" value="Peptidase_S11"/>
</dbReference>
<keyword evidence="4" id="KW-0378">Hydrolase</keyword>
<comment type="similarity">
    <text evidence="2 10">Belongs to the peptidase S11 family.</text>
</comment>
<keyword evidence="6" id="KW-0573">Peptidoglycan synthesis</keyword>
<dbReference type="Pfam" id="PF00768">
    <property type="entry name" value="Peptidase_S11"/>
    <property type="match status" value="1"/>
</dbReference>
<feature type="active site" evidence="8">
    <location>
        <position position="131"/>
    </location>
</feature>
<keyword evidence="7" id="KW-0961">Cell wall biogenesis/degradation</keyword>
<feature type="binding site" evidence="9">
    <location>
        <position position="254"/>
    </location>
    <ligand>
        <name>substrate</name>
    </ligand>
</feature>
<accession>A0A0R2ALW9</accession>
<keyword evidence="14" id="KW-1185">Reference proteome</keyword>
<evidence type="ECO:0000256" key="6">
    <source>
        <dbReference type="ARBA" id="ARBA00022984"/>
    </source>
</evidence>
<evidence type="ECO:0000256" key="8">
    <source>
        <dbReference type="PIRSR" id="PIRSR618044-1"/>
    </source>
</evidence>
<dbReference type="InterPro" id="IPR037167">
    <property type="entry name" value="Peptidase_S11_C_sf"/>
</dbReference>
<protein>
    <submittedName>
        <fullName evidence="13">D-alanyl-D-alanine carboxypeptidase</fullName>
    </submittedName>
</protein>
<keyword evidence="3 11" id="KW-0732">Signal</keyword>
<evidence type="ECO:0000259" key="12">
    <source>
        <dbReference type="Pfam" id="PF00768"/>
    </source>
</evidence>
<evidence type="ECO:0000256" key="1">
    <source>
        <dbReference type="ARBA" id="ARBA00003217"/>
    </source>
</evidence>
<keyword evidence="5" id="KW-0133">Cell shape</keyword>
<keyword evidence="13" id="KW-0645">Protease</keyword>
<evidence type="ECO:0000256" key="4">
    <source>
        <dbReference type="ARBA" id="ARBA00022801"/>
    </source>
</evidence>
<evidence type="ECO:0000313" key="14">
    <source>
        <dbReference type="Proteomes" id="UP000052012"/>
    </source>
</evidence>
<dbReference type="STRING" id="1423781.FD06_GL001414"/>
<dbReference type="GO" id="GO:0009252">
    <property type="term" value="P:peptidoglycan biosynthetic process"/>
    <property type="evidence" value="ECO:0007669"/>
    <property type="project" value="UniProtKB-KW"/>
</dbReference>
<dbReference type="InterPro" id="IPR001967">
    <property type="entry name" value="Peptidase_S11_N"/>
</dbReference>
<dbReference type="Gene3D" id="2.60.410.10">
    <property type="entry name" value="D-Ala-D-Ala carboxypeptidase, C-terminal domain"/>
    <property type="match status" value="1"/>
</dbReference>
<dbReference type="GO" id="GO:0009002">
    <property type="term" value="F:serine-type D-Ala-D-Ala carboxypeptidase activity"/>
    <property type="evidence" value="ECO:0007669"/>
    <property type="project" value="InterPro"/>
</dbReference>
<dbReference type="AlphaFoldDB" id="A0A0R2ALW9"/>
<feature type="chain" id="PRO_5006414927" evidence="11">
    <location>
        <begin position="29"/>
        <end position="434"/>
    </location>
</feature>
<dbReference type="OrthoDB" id="9791132at2"/>
<evidence type="ECO:0000256" key="9">
    <source>
        <dbReference type="PIRSR" id="PIRSR618044-2"/>
    </source>
</evidence>
<evidence type="ECO:0000256" key="5">
    <source>
        <dbReference type="ARBA" id="ARBA00022960"/>
    </source>
</evidence>
<dbReference type="GO" id="GO:0071555">
    <property type="term" value="P:cell wall organization"/>
    <property type="evidence" value="ECO:0007669"/>
    <property type="project" value="UniProtKB-KW"/>
</dbReference>
<dbReference type="PANTHER" id="PTHR21581:SF11">
    <property type="entry name" value="D-ALANYL-D-ALANINE CARBOXYPEPTIDASE DACA"/>
    <property type="match status" value="1"/>
</dbReference>
<dbReference type="EMBL" id="AYYQ01000030">
    <property type="protein sequence ID" value="KRM68200.1"/>
    <property type="molecule type" value="Genomic_DNA"/>
</dbReference>
<dbReference type="Proteomes" id="UP000052012">
    <property type="component" value="Unassembled WGS sequence"/>
</dbReference>
<keyword evidence="13" id="KW-0121">Carboxypeptidase</keyword>
<dbReference type="GO" id="GO:0008360">
    <property type="term" value="P:regulation of cell shape"/>
    <property type="evidence" value="ECO:0007669"/>
    <property type="project" value="UniProtKB-KW"/>
</dbReference>
<dbReference type="GO" id="GO:0006508">
    <property type="term" value="P:proteolysis"/>
    <property type="evidence" value="ECO:0007669"/>
    <property type="project" value="InterPro"/>
</dbReference>
<dbReference type="PANTHER" id="PTHR21581">
    <property type="entry name" value="D-ALANYL-D-ALANINE CARBOXYPEPTIDASE"/>
    <property type="match status" value="1"/>
</dbReference>
<feature type="active site" description="Proton acceptor" evidence="8">
    <location>
        <position position="67"/>
    </location>
</feature>
<dbReference type="RefSeq" id="WP_056966304.1">
    <property type="nucleotide sequence ID" value="NZ_AYYQ01000030.1"/>
</dbReference>
<dbReference type="PATRIC" id="fig|1423781.4.peg.1462"/>
<dbReference type="InterPro" id="IPR015956">
    <property type="entry name" value="Peniciliin-bd_prot_C_sf"/>
</dbReference>
<evidence type="ECO:0000256" key="11">
    <source>
        <dbReference type="SAM" id="SignalP"/>
    </source>
</evidence>
<evidence type="ECO:0000256" key="3">
    <source>
        <dbReference type="ARBA" id="ARBA00022729"/>
    </source>
</evidence>